<evidence type="ECO:0000313" key="1">
    <source>
        <dbReference type="EMBL" id="KAH7150305.1"/>
    </source>
</evidence>
<protein>
    <submittedName>
        <fullName evidence="1">Uncharacterized protein</fullName>
    </submittedName>
</protein>
<dbReference type="OrthoDB" id="2684236at2759"/>
<accession>A0A9P9JBR6</accession>
<organism evidence="1 2">
    <name type="scientific">Dactylonectria estremocensis</name>
    <dbReference type="NCBI Taxonomy" id="1079267"/>
    <lineage>
        <taxon>Eukaryota</taxon>
        <taxon>Fungi</taxon>
        <taxon>Dikarya</taxon>
        <taxon>Ascomycota</taxon>
        <taxon>Pezizomycotina</taxon>
        <taxon>Sordariomycetes</taxon>
        <taxon>Hypocreomycetidae</taxon>
        <taxon>Hypocreales</taxon>
        <taxon>Nectriaceae</taxon>
        <taxon>Dactylonectria</taxon>
    </lineage>
</organism>
<proteinExistence type="predicted"/>
<evidence type="ECO:0000313" key="2">
    <source>
        <dbReference type="Proteomes" id="UP000717696"/>
    </source>
</evidence>
<dbReference type="AlphaFoldDB" id="A0A9P9JBR6"/>
<reference evidence="1" key="1">
    <citation type="journal article" date="2021" name="Nat. Commun.">
        <title>Genetic determinants of endophytism in the Arabidopsis root mycobiome.</title>
        <authorList>
            <person name="Mesny F."/>
            <person name="Miyauchi S."/>
            <person name="Thiergart T."/>
            <person name="Pickel B."/>
            <person name="Atanasova L."/>
            <person name="Karlsson M."/>
            <person name="Huettel B."/>
            <person name="Barry K.W."/>
            <person name="Haridas S."/>
            <person name="Chen C."/>
            <person name="Bauer D."/>
            <person name="Andreopoulos W."/>
            <person name="Pangilinan J."/>
            <person name="LaButti K."/>
            <person name="Riley R."/>
            <person name="Lipzen A."/>
            <person name="Clum A."/>
            <person name="Drula E."/>
            <person name="Henrissat B."/>
            <person name="Kohler A."/>
            <person name="Grigoriev I.V."/>
            <person name="Martin F.M."/>
            <person name="Hacquard S."/>
        </authorList>
    </citation>
    <scope>NUCLEOTIDE SEQUENCE</scope>
    <source>
        <strain evidence="1">MPI-CAGE-AT-0021</strain>
    </source>
</reference>
<dbReference type="EMBL" id="JAGMUU010000006">
    <property type="protein sequence ID" value="KAH7150305.1"/>
    <property type="molecule type" value="Genomic_DNA"/>
</dbReference>
<keyword evidence="2" id="KW-1185">Reference proteome</keyword>
<sequence>MSVIDVFEDPWPGGRKKFPLEKEAVQHLELVEIFLKLLPHLQTDENGNIHDEALAYSEWRYMNYLRFLDVHGFAPSDHLPPYQSHNNSISYGLEHRHFPLTNLLSGEWSSKKTRRVWDAWNSPKGDRAGPELSYQLWPSPPWEARRRSSFFSRLLDRGPSIGHYEPRTHQDAQPERRVLMQWWNRCYLGHSDNLPAVWDIKAYTAVRTWQRDKRCRTQSNHEYFRQPCDLRPWPSVQDLRGDLERQIPFWRALVQTKCVKPGFVEGLPEATKDYEKFIGLFHGKISKAMVTQYMSIDPKMLQEYGQGVPVLGAGASPAVERHVLLVPPTLEEEKEKYKIKIVKIGAQFW</sequence>
<dbReference type="Proteomes" id="UP000717696">
    <property type="component" value="Unassembled WGS sequence"/>
</dbReference>
<comment type="caution">
    <text evidence="1">The sequence shown here is derived from an EMBL/GenBank/DDBJ whole genome shotgun (WGS) entry which is preliminary data.</text>
</comment>
<gene>
    <name evidence="1" type="ORF">B0J13DRAFT_620621</name>
</gene>
<name>A0A9P9JBR6_9HYPO</name>